<evidence type="ECO:0000313" key="3">
    <source>
        <dbReference type="Proteomes" id="UP001176961"/>
    </source>
</evidence>
<feature type="region of interest" description="Disordered" evidence="1">
    <location>
        <begin position="151"/>
        <end position="196"/>
    </location>
</feature>
<feature type="region of interest" description="Disordered" evidence="1">
    <location>
        <begin position="1"/>
        <end position="23"/>
    </location>
</feature>
<accession>A0AA36GT58</accession>
<evidence type="ECO:0000256" key="1">
    <source>
        <dbReference type="SAM" id="MobiDB-lite"/>
    </source>
</evidence>
<name>A0AA36GT58_CYLNA</name>
<protein>
    <submittedName>
        <fullName evidence="2">Uncharacterized protein</fullName>
    </submittedName>
</protein>
<keyword evidence="3" id="KW-1185">Reference proteome</keyword>
<dbReference type="Proteomes" id="UP001176961">
    <property type="component" value="Unassembled WGS sequence"/>
</dbReference>
<gene>
    <name evidence="2" type="ORF">CYNAS_LOCUS9651</name>
</gene>
<dbReference type="EMBL" id="CATQJL010000223">
    <property type="protein sequence ID" value="CAJ0597668.1"/>
    <property type="molecule type" value="Genomic_DNA"/>
</dbReference>
<reference evidence="2" key="1">
    <citation type="submission" date="2023-07" db="EMBL/GenBank/DDBJ databases">
        <authorList>
            <consortium name="CYATHOMIX"/>
        </authorList>
    </citation>
    <scope>NUCLEOTIDE SEQUENCE</scope>
    <source>
        <strain evidence="2">N/A</strain>
    </source>
</reference>
<evidence type="ECO:0000313" key="2">
    <source>
        <dbReference type="EMBL" id="CAJ0597668.1"/>
    </source>
</evidence>
<comment type="caution">
    <text evidence="2">The sequence shown here is derived from an EMBL/GenBank/DDBJ whole genome shotgun (WGS) entry which is preliminary data.</text>
</comment>
<proteinExistence type="predicted"/>
<dbReference type="AlphaFoldDB" id="A0AA36GT58"/>
<feature type="compositionally biased region" description="Polar residues" evidence="1">
    <location>
        <begin position="171"/>
        <end position="184"/>
    </location>
</feature>
<organism evidence="2 3">
    <name type="scientific">Cylicocyclus nassatus</name>
    <name type="common">Nematode worm</name>
    <dbReference type="NCBI Taxonomy" id="53992"/>
    <lineage>
        <taxon>Eukaryota</taxon>
        <taxon>Metazoa</taxon>
        <taxon>Ecdysozoa</taxon>
        <taxon>Nematoda</taxon>
        <taxon>Chromadorea</taxon>
        <taxon>Rhabditida</taxon>
        <taxon>Rhabditina</taxon>
        <taxon>Rhabditomorpha</taxon>
        <taxon>Strongyloidea</taxon>
        <taxon>Strongylidae</taxon>
        <taxon>Cylicocyclus</taxon>
    </lineage>
</organism>
<sequence>MSQPDREEPIEEHMDVQPNQEEQRIPVEVNVHELFDEPNPPAPIEWQGLLPSMERRIKKIEETMSSNFGKINKKLDWCLDNQEDIIGNELDKIRRQLKSLTNAVYEEIDYGHGKPVTERIAKERTPSPQPGPIEQKWLEVAKVLIPEKTSYETDERSWNTAHTGKGAAANAQISTAPATNSHSHPTPPWQSIHYPPALRRPLRVRLR</sequence>